<proteinExistence type="predicted"/>
<dbReference type="RefSeq" id="WP_167467427.1">
    <property type="nucleotide sequence ID" value="NZ_RBWW01000006.1"/>
</dbReference>
<dbReference type="AlphaFoldDB" id="A0A495QMJ1"/>
<dbReference type="Proteomes" id="UP000268233">
    <property type="component" value="Unassembled WGS sequence"/>
</dbReference>
<evidence type="ECO:0000313" key="1">
    <source>
        <dbReference type="EMBL" id="RKS74139.1"/>
    </source>
</evidence>
<gene>
    <name evidence="1" type="ORF">BDK61_4797</name>
</gene>
<protein>
    <submittedName>
        <fullName evidence="1">Ribbon-helix-helix CopG family protein</fullName>
    </submittedName>
</protein>
<accession>A0A495QMJ1</accession>
<sequence>MQRFSISVDGELAAWIEAEADERGVSKAKVIRDSVETARITGLVQADEHSVLDGGDLLDRIEHLEGRVAALEEDTVDGGHDDDESEMDALAAFEAQLEGQPPTTEHGEQAVVRVFSLLVEDGPMQTSELREALYPEFDDAFASAESMWQSINRYFGDLDGIEKVGHGKWDADLSEL</sequence>
<dbReference type="EMBL" id="RBWW01000006">
    <property type="protein sequence ID" value="RKS74139.1"/>
    <property type="molecule type" value="Genomic_DNA"/>
</dbReference>
<dbReference type="GO" id="GO:0006355">
    <property type="term" value="P:regulation of DNA-templated transcription"/>
    <property type="evidence" value="ECO:0007669"/>
    <property type="project" value="InterPro"/>
</dbReference>
<organism evidence="1 2">
    <name type="scientific">Haloarcula quadrata</name>
    <dbReference type="NCBI Taxonomy" id="182779"/>
    <lineage>
        <taxon>Archaea</taxon>
        <taxon>Methanobacteriati</taxon>
        <taxon>Methanobacteriota</taxon>
        <taxon>Stenosarchaea group</taxon>
        <taxon>Halobacteria</taxon>
        <taxon>Halobacteriales</taxon>
        <taxon>Haloarculaceae</taxon>
        <taxon>Haloarcula</taxon>
    </lineage>
</organism>
<comment type="caution">
    <text evidence="1">The sequence shown here is derived from an EMBL/GenBank/DDBJ whole genome shotgun (WGS) entry which is preliminary data.</text>
</comment>
<name>A0A495QMJ1_9EURY</name>
<keyword evidence="2" id="KW-1185">Reference proteome</keyword>
<reference evidence="1 2" key="1">
    <citation type="submission" date="2018-10" db="EMBL/GenBank/DDBJ databases">
        <title>Genomic Encyclopedia of Archaeal and Bacterial Type Strains, Phase II (KMG-II): from individual species to whole genera.</title>
        <authorList>
            <person name="Goeker M."/>
        </authorList>
    </citation>
    <scope>NUCLEOTIDE SEQUENCE [LARGE SCALE GENOMIC DNA]</scope>
    <source>
        <strain evidence="1 2">DSM 11927</strain>
    </source>
</reference>
<dbReference type="CDD" id="cd21631">
    <property type="entry name" value="RHH_CopG_NikR-like"/>
    <property type="match status" value="1"/>
</dbReference>
<evidence type="ECO:0000313" key="2">
    <source>
        <dbReference type="Proteomes" id="UP000268233"/>
    </source>
</evidence>